<evidence type="ECO:0000313" key="2">
    <source>
        <dbReference type="Proteomes" id="UP000004986"/>
    </source>
</evidence>
<name>F3GIP7_PSESJ</name>
<dbReference type="HOGENOM" id="CLU_3419129_0_0_6"/>
<sequence>MQGKTEMDALVAYLQGLGTLIKSKR</sequence>
<dbReference type="EMBL" id="AEAI01001878">
    <property type="protein sequence ID" value="EGH46950.1"/>
    <property type="molecule type" value="Genomic_DNA"/>
</dbReference>
<accession>F3GIP7</accession>
<evidence type="ECO:0000313" key="1">
    <source>
        <dbReference type="EMBL" id="EGH46950.1"/>
    </source>
</evidence>
<dbReference type="BioCyc" id="PSYR629263:G11X0-6085-MONOMER"/>
<reference evidence="1 2" key="1">
    <citation type="journal article" date="2011" name="PLoS Pathog.">
        <title>Dynamic evolution of pathogenicity revealed by sequencing and comparative genomics of 19 Pseudomonas syringae isolates.</title>
        <authorList>
            <person name="Baltrus D.A."/>
            <person name="Nishimura M.T."/>
            <person name="Romanchuk A."/>
            <person name="Chang J.H."/>
            <person name="Mukhtar M.S."/>
            <person name="Cherkis K."/>
            <person name="Roach J."/>
            <person name="Grant S.R."/>
            <person name="Jones C.D."/>
            <person name="Dangl J.L."/>
        </authorList>
    </citation>
    <scope>NUCLEOTIDE SEQUENCE [LARGE SCALE GENOMIC DNA]</scope>
    <source>
        <strain evidence="1 2">1704B</strain>
    </source>
</reference>
<comment type="caution">
    <text evidence="1">The sequence shown here is derived from an EMBL/GenBank/DDBJ whole genome shotgun (WGS) entry which is preliminary data.</text>
</comment>
<keyword evidence="2" id="KW-1185">Reference proteome</keyword>
<gene>
    <name evidence="1" type="ORF">PSYPI_33538</name>
</gene>
<dbReference type="Proteomes" id="UP000004986">
    <property type="component" value="Unassembled WGS sequence"/>
</dbReference>
<protein>
    <submittedName>
        <fullName evidence="1">Uncharacterized protein</fullName>
    </submittedName>
</protein>
<dbReference type="AlphaFoldDB" id="F3GIP7"/>
<proteinExistence type="predicted"/>
<organism evidence="1 2">
    <name type="scientific">Pseudomonas syringae pv. pisi str. 1704B</name>
    <dbReference type="NCBI Taxonomy" id="629263"/>
    <lineage>
        <taxon>Bacteria</taxon>
        <taxon>Pseudomonadati</taxon>
        <taxon>Pseudomonadota</taxon>
        <taxon>Gammaproteobacteria</taxon>
        <taxon>Pseudomonadales</taxon>
        <taxon>Pseudomonadaceae</taxon>
        <taxon>Pseudomonas</taxon>
        <taxon>Pseudomonas syringae</taxon>
    </lineage>
</organism>